<name>A0A1H6RM73_9GAMM</name>
<keyword evidence="6 12" id="KW-0915">Sodium</keyword>
<reference evidence="14" key="1">
    <citation type="submission" date="2016-10" db="EMBL/GenBank/DDBJ databases">
        <authorList>
            <person name="Varghese N."/>
            <person name="Submissions S."/>
        </authorList>
    </citation>
    <scope>NUCLEOTIDE SEQUENCE [LARGE SCALE GENOMIC DNA]</scope>
    <source>
        <strain evidence="14">DSM 7165</strain>
    </source>
</reference>
<keyword evidence="9 12" id="KW-0407">Ion channel</keyword>
<comment type="similarity">
    <text evidence="10 12">Belongs to the fluoride channel Fluc/FEX (TC 1.A.43) family.</text>
</comment>
<dbReference type="OrthoDB" id="9806299at2"/>
<evidence type="ECO:0000256" key="2">
    <source>
        <dbReference type="ARBA" id="ARBA00022475"/>
    </source>
</evidence>
<dbReference type="AlphaFoldDB" id="A0A1H6RM73"/>
<dbReference type="Proteomes" id="UP000242999">
    <property type="component" value="Unassembled WGS sequence"/>
</dbReference>
<evidence type="ECO:0000313" key="13">
    <source>
        <dbReference type="EMBL" id="SEI56879.1"/>
    </source>
</evidence>
<dbReference type="PANTHER" id="PTHR28259:SF1">
    <property type="entry name" value="FLUORIDE EXPORT PROTEIN 1-RELATED"/>
    <property type="match status" value="1"/>
</dbReference>
<comment type="function">
    <text evidence="12">Fluoride-specific ion channel. Important for reducing fluoride concentration in the cell, thus reducing its toxicity.</text>
</comment>
<proteinExistence type="inferred from homology"/>
<accession>A0A1H6RM73</accession>
<dbReference type="GO" id="GO:0062054">
    <property type="term" value="F:fluoride channel activity"/>
    <property type="evidence" value="ECO:0007669"/>
    <property type="project" value="UniProtKB-UniRule"/>
</dbReference>
<feature type="transmembrane region" description="Helical" evidence="12">
    <location>
        <begin position="67"/>
        <end position="85"/>
    </location>
</feature>
<evidence type="ECO:0000313" key="14">
    <source>
        <dbReference type="Proteomes" id="UP000242999"/>
    </source>
</evidence>
<feature type="transmembrane region" description="Helical" evidence="12">
    <location>
        <begin position="32"/>
        <end position="55"/>
    </location>
</feature>
<feature type="binding site" evidence="12">
    <location>
        <position position="78"/>
    </location>
    <ligand>
        <name>Na(+)</name>
        <dbReference type="ChEBI" id="CHEBI:29101"/>
        <note>structural</note>
    </ligand>
</feature>
<feature type="binding site" evidence="12">
    <location>
        <position position="75"/>
    </location>
    <ligand>
        <name>Na(+)</name>
        <dbReference type="ChEBI" id="CHEBI:29101"/>
        <note>structural</note>
    </ligand>
</feature>
<dbReference type="PANTHER" id="PTHR28259">
    <property type="entry name" value="FLUORIDE EXPORT PROTEIN 1-RELATED"/>
    <property type="match status" value="1"/>
</dbReference>
<comment type="activity regulation">
    <text evidence="12">Na(+) is not transported, but it plays an essential structural role and its presence is essential for fluoride channel function.</text>
</comment>
<dbReference type="GO" id="GO:0140114">
    <property type="term" value="P:cellular detoxification of fluoride"/>
    <property type="evidence" value="ECO:0007669"/>
    <property type="project" value="UniProtKB-UniRule"/>
</dbReference>
<keyword evidence="7 12" id="KW-0406">Ion transport</keyword>
<keyword evidence="14" id="KW-1185">Reference proteome</keyword>
<organism evidence="13 14">
    <name type="scientific">Allopseudospirillum japonicum</name>
    <dbReference type="NCBI Taxonomy" id="64971"/>
    <lineage>
        <taxon>Bacteria</taxon>
        <taxon>Pseudomonadati</taxon>
        <taxon>Pseudomonadota</taxon>
        <taxon>Gammaproteobacteria</taxon>
        <taxon>Oceanospirillales</taxon>
        <taxon>Oceanospirillaceae</taxon>
        <taxon>Allopseudospirillum</taxon>
    </lineage>
</organism>
<evidence type="ECO:0000256" key="9">
    <source>
        <dbReference type="ARBA" id="ARBA00023303"/>
    </source>
</evidence>
<dbReference type="HAMAP" id="MF_00454">
    <property type="entry name" value="FluC"/>
    <property type="match status" value="1"/>
</dbReference>
<evidence type="ECO:0000256" key="3">
    <source>
        <dbReference type="ARBA" id="ARBA00022519"/>
    </source>
</evidence>
<evidence type="ECO:0000256" key="10">
    <source>
        <dbReference type="ARBA" id="ARBA00035120"/>
    </source>
</evidence>
<keyword evidence="12" id="KW-0813">Transport</keyword>
<keyword evidence="4 12" id="KW-0812">Transmembrane</keyword>
<keyword evidence="5 12" id="KW-1133">Transmembrane helix</keyword>
<dbReference type="InterPro" id="IPR003691">
    <property type="entry name" value="FluC"/>
</dbReference>
<keyword evidence="12" id="KW-0479">Metal-binding</keyword>
<evidence type="ECO:0000256" key="7">
    <source>
        <dbReference type="ARBA" id="ARBA00023065"/>
    </source>
</evidence>
<protein>
    <recommendedName>
        <fullName evidence="12">Fluoride-specific ion channel FluC</fullName>
    </recommendedName>
</protein>
<comment type="catalytic activity">
    <reaction evidence="11">
        <text>fluoride(in) = fluoride(out)</text>
        <dbReference type="Rhea" id="RHEA:76159"/>
        <dbReference type="ChEBI" id="CHEBI:17051"/>
    </reaction>
    <physiologicalReaction direction="left-to-right" evidence="11">
        <dbReference type="Rhea" id="RHEA:76160"/>
    </physiologicalReaction>
</comment>
<feature type="transmembrane region" description="Helical" evidence="12">
    <location>
        <begin position="97"/>
        <end position="121"/>
    </location>
</feature>
<dbReference type="GO" id="GO:0046872">
    <property type="term" value="F:metal ion binding"/>
    <property type="evidence" value="ECO:0007669"/>
    <property type="project" value="UniProtKB-KW"/>
</dbReference>
<dbReference type="GO" id="GO:0005886">
    <property type="term" value="C:plasma membrane"/>
    <property type="evidence" value="ECO:0007669"/>
    <property type="project" value="UniProtKB-SubCell"/>
</dbReference>
<evidence type="ECO:0000256" key="11">
    <source>
        <dbReference type="ARBA" id="ARBA00035585"/>
    </source>
</evidence>
<dbReference type="STRING" id="64971.SAMN05421831_104140"/>
<evidence type="ECO:0000256" key="4">
    <source>
        <dbReference type="ARBA" id="ARBA00022692"/>
    </source>
</evidence>
<gene>
    <name evidence="12" type="primary">fluC</name>
    <name evidence="12" type="synonym">crcB</name>
    <name evidence="13" type="ORF">SAMN05421831_104140</name>
</gene>
<comment type="subcellular location">
    <subcellularLocation>
        <location evidence="1 12">Cell membrane</location>
        <topology evidence="1 12">Multi-pass membrane protein</topology>
    </subcellularLocation>
</comment>
<evidence type="ECO:0000256" key="6">
    <source>
        <dbReference type="ARBA" id="ARBA00023053"/>
    </source>
</evidence>
<keyword evidence="8 12" id="KW-0472">Membrane</keyword>
<evidence type="ECO:0000256" key="5">
    <source>
        <dbReference type="ARBA" id="ARBA00022989"/>
    </source>
</evidence>
<evidence type="ECO:0000256" key="1">
    <source>
        <dbReference type="ARBA" id="ARBA00004651"/>
    </source>
</evidence>
<keyword evidence="2 12" id="KW-1003">Cell membrane</keyword>
<dbReference type="RefSeq" id="WP_093309011.1">
    <property type="nucleotide sequence ID" value="NZ_FNYH01000004.1"/>
</dbReference>
<evidence type="ECO:0000256" key="12">
    <source>
        <dbReference type="HAMAP-Rule" id="MF_00454"/>
    </source>
</evidence>
<dbReference type="EMBL" id="FNYH01000004">
    <property type="protein sequence ID" value="SEI56879.1"/>
    <property type="molecule type" value="Genomic_DNA"/>
</dbReference>
<sequence length="127" mass="13789">MQYWWAVALGGAFGALARYAGVAWVSGHLGRAFPWGTLSVNVLGCFLLGFLFVWLVEFLKTAPHWQAVCMTGFVGAFTTFSTFALESLQLAQHQGWSFALLYMGTSLILGLGSLALGIGLGRWCFAM</sequence>
<dbReference type="Pfam" id="PF02537">
    <property type="entry name" value="CRCB"/>
    <property type="match status" value="1"/>
</dbReference>
<dbReference type="NCBIfam" id="TIGR00494">
    <property type="entry name" value="crcB"/>
    <property type="match status" value="1"/>
</dbReference>
<evidence type="ECO:0000256" key="8">
    <source>
        <dbReference type="ARBA" id="ARBA00023136"/>
    </source>
</evidence>
<keyword evidence="3" id="KW-0997">Cell inner membrane</keyword>